<dbReference type="Proteomes" id="UP001595847">
    <property type="component" value="Unassembled WGS sequence"/>
</dbReference>
<dbReference type="InterPro" id="IPR032710">
    <property type="entry name" value="NTF2-like_dom_sf"/>
</dbReference>
<proteinExistence type="predicted"/>
<comment type="caution">
    <text evidence="2">The sequence shown here is derived from an EMBL/GenBank/DDBJ whole genome shotgun (WGS) entry which is preliminary data.</text>
</comment>
<accession>A0ABV8FT82</accession>
<protein>
    <submittedName>
        <fullName evidence="2">Nuclear transport factor 2 family protein</fullName>
    </submittedName>
</protein>
<feature type="domain" description="SnoaL-like" evidence="1">
    <location>
        <begin position="32"/>
        <end position="126"/>
    </location>
</feature>
<sequence length="154" mass="17275">MTQQATDAAGPLTIYRRMQEALLEDEATLLPAELLAEDIVVETPFSPPGMRRHEGREAWLEYYRTSSAALSVRFERLRELATHRTDDPEVIVVEYELTGTVTDTGLRSSVTCIGVLRVRDGLIKHWREYQDIPAISAALNRRPEELGGTPSPTP</sequence>
<dbReference type="RefSeq" id="WP_378535342.1">
    <property type="nucleotide sequence ID" value="NZ_JBHSBH010000012.1"/>
</dbReference>
<keyword evidence="3" id="KW-1185">Reference proteome</keyword>
<dbReference type="SUPFAM" id="SSF54427">
    <property type="entry name" value="NTF2-like"/>
    <property type="match status" value="1"/>
</dbReference>
<dbReference type="Gene3D" id="3.10.450.50">
    <property type="match status" value="1"/>
</dbReference>
<evidence type="ECO:0000313" key="3">
    <source>
        <dbReference type="Proteomes" id="UP001595847"/>
    </source>
</evidence>
<reference evidence="3" key="1">
    <citation type="journal article" date="2019" name="Int. J. Syst. Evol. Microbiol.">
        <title>The Global Catalogue of Microorganisms (GCM) 10K type strain sequencing project: providing services to taxonomists for standard genome sequencing and annotation.</title>
        <authorList>
            <consortium name="The Broad Institute Genomics Platform"/>
            <consortium name="The Broad Institute Genome Sequencing Center for Infectious Disease"/>
            <person name="Wu L."/>
            <person name="Ma J."/>
        </authorList>
    </citation>
    <scope>NUCLEOTIDE SEQUENCE [LARGE SCALE GENOMIC DNA]</scope>
    <source>
        <strain evidence="3">TBRC 1826</strain>
    </source>
</reference>
<gene>
    <name evidence="2" type="ORF">ACFOVU_18535</name>
</gene>
<organism evidence="2 3">
    <name type="scientific">Nocardiopsis sediminis</name>
    <dbReference type="NCBI Taxonomy" id="1778267"/>
    <lineage>
        <taxon>Bacteria</taxon>
        <taxon>Bacillati</taxon>
        <taxon>Actinomycetota</taxon>
        <taxon>Actinomycetes</taxon>
        <taxon>Streptosporangiales</taxon>
        <taxon>Nocardiopsidaceae</taxon>
        <taxon>Nocardiopsis</taxon>
    </lineage>
</organism>
<evidence type="ECO:0000259" key="1">
    <source>
        <dbReference type="Pfam" id="PF12680"/>
    </source>
</evidence>
<dbReference type="EMBL" id="JBHSBH010000012">
    <property type="protein sequence ID" value="MFC3997938.1"/>
    <property type="molecule type" value="Genomic_DNA"/>
</dbReference>
<evidence type="ECO:0000313" key="2">
    <source>
        <dbReference type="EMBL" id="MFC3997938.1"/>
    </source>
</evidence>
<name>A0ABV8FT82_9ACTN</name>
<dbReference type="InterPro" id="IPR037401">
    <property type="entry name" value="SnoaL-like"/>
</dbReference>
<dbReference type="Pfam" id="PF12680">
    <property type="entry name" value="SnoaL_2"/>
    <property type="match status" value="1"/>
</dbReference>